<dbReference type="Proteomes" id="UP001066276">
    <property type="component" value="Chromosome 4_2"/>
</dbReference>
<protein>
    <submittedName>
        <fullName evidence="1">Uncharacterized protein</fullName>
    </submittedName>
</protein>
<gene>
    <name evidence="1" type="ORF">NDU88_007157</name>
</gene>
<accession>A0AAV7SRQ4</accession>
<evidence type="ECO:0000313" key="1">
    <source>
        <dbReference type="EMBL" id="KAJ1166760.1"/>
    </source>
</evidence>
<evidence type="ECO:0000313" key="2">
    <source>
        <dbReference type="Proteomes" id="UP001066276"/>
    </source>
</evidence>
<dbReference type="AlphaFoldDB" id="A0AAV7SRQ4"/>
<sequence>MLHLHCSCEIDTTRPKKRRTTPAAATVNDASPHAAWLLDTVQLDLEAKSLGAKKTTQSLPGPEVPSRIDTSLSCRREEMRHADPTGGGTTHGLA</sequence>
<proteinExistence type="predicted"/>
<name>A0AAV7SRQ4_PLEWA</name>
<dbReference type="EMBL" id="JANPWB010000008">
    <property type="protein sequence ID" value="KAJ1166760.1"/>
    <property type="molecule type" value="Genomic_DNA"/>
</dbReference>
<keyword evidence="2" id="KW-1185">Reference proteome</keyword>
<comment type="caution">
    <text evidence="1">The sequence shown here is derived from an EMBL/GenBank/DDBJ whole genome shotgun (WGS) entry which is preliminary data.</text>
</comment>
<reference evidence="1" key="1">
    <citation type="journal article" date="2022" name="bioRxiv">
        <title>Sequencing and chromosome-scale assembly of the giantPleurodeles waltlgenome.</title>
        <authorList>
            <person name="Brown T."/>
            <person name="Elewa A."/>
            <person name="Iarovenko S."/>
            <person name="Subramanian E."/>
            <person name="Araus A.J."/>
            <person name="Petzold A."/>
            <person name="Susuki M."/>
            <person name="Suzuki K.-i.T."/>
            <person name="Hayashi T."/>
            <person name="Toyoda A."/>
            <person name="Oliveira C."/>
            <person name="Osipova E."/>
            <person name="Leigh N.D."/>
            <person name="Simon A."/>
            <person name="Yun M.H."/>
        </authorList>
    </citation>
    <scope>NUCLEOTIDE SEQUENCE</scope>
    <source>
        <strain evidence="1">20211129_DDA</strain>
        <tissue evidence="1">Liver</tissue>
    </source>
</reference>
<organism evidence="1 2">
    <name type="scientific">Pleurodeles waltl</name>
    <name type="common">Iberian ribbed newt</name>
    <dbReference type="NCBI Taxonomy" id="8319"/>
    <lineage>
        <taxon>Eukaryota</taxon>
        <taxon>Metazoa</taxon>
        <taxon>Chordata</taxon>
        <taxon>Craniata</taxon>
        <taxon>Vertebrata</taxon>
        <taxon>Euteleostomi</taxon>
        <taxon>Amphibia</taxon>
        <taxon>Batrachia</taxon>
        <taxon>Caudata</taxon>
        <taxon>Salamandroidea</taxon>
        <taxon>Salamandridae</taxon>
        <taxon>Pleurodelinae</taxon>
        <taxon>Pleurodeles</taxon>
    </lineage>
</organism>